<dbReference type="EMBL" id="LATX01002438">
    <property type="protein sequence ID" value="KTB29266.1"/>
    <property type="molecule type" value="Genomic_DNA"/>
</dbReference>
<proteinExistence type="predicted"/>
<evidence type="ECO:0000313" key="2">
    <source>
        <dbReference type="Proteomes" id="UP000054988"/>
    </source>
</evidence>
<gene>
    <name evidence="1" type="ORF">WG66_18154</name>
</gene>
<sequence length="465" mass="47558">MHPHFGTEIQTMLARLVTHSTLDLFEEVALAIGVAADVSHANPRSIRADKNSSAIRGVALICSTKHDTPSFSNTLLECLPSLDLLLVSAGNVKSGPVSARGMGVLSLPTLPNVGSANIGDVKVGSISLRDVGLVNLGDVTTGSISVRQLPNAGLVNTGDVAMHPNAFLARPKCEKSSSAFPSEDWCSLRPVLAEVNAALSAATDKFQGIADATAPLMNAVFGTLGDALKRTSSANVQSVTDLFAGSCNPLDGLLQSINSLVGGTFTSTITLLISDTLGVLARLDSPSNFDFLGDLVGKASFVTCLPCMAKDTIDDAVSQGPAAPSKDCLSLIVAEVNTVLSAAVRASINANMGGSDDVSAADVAGVTAPLVNAVLSALGDALKLASPAFSLLPAYSLARATLTAVSCNLSTPLLEANFFSTIAPMIINTLALKSTLGGADSFDFLGQFNVQDLSGKVVASVSGNM</sequence>
<name>A0A0W0EZB2_MONRR</name>
<dbReference type="AlphaFoldDB" id="A0A0W0EZB2"/>
<reference evidence="1 2" key="1">
    <citation type="submission" date="2015-12" db="EMBL/GenBank/DDBJ databases">
        <title>Draft genome sequence of Moniliophthora roreri, the causal agent of frosty pod rot of cacao.</title>
        <authorList>
            <person name="Aime M.C."/>
            <person name="Diaz-Valderrama J.R."/>
            <person name="Kijpornyongpan T."/>
            <person name="Phillips-Mora W."/>
        </authorList>
    </citation>
    <scope>NUCLEOTIDE SEQUENCE [LARGE SCALE GENOMIC DNA]</scope>
    <source>
        <strain evidence="1 2">MCA 2952</strain>
    </source>
</reference>
<accession>A0A0W0EZB2</accession>
<evidence type="ECO:0000313" key="1">
    <source>
        <dbReference type="EMBL" id="KTB29266.1"/>
    </source>
</evidence>
<protein>
    <submittedName>
        <fullName evidence="1">Uncharacterized protein</fullName>
    </submittedName>
</protein>
<organism evidence="1 2">
    <name type="scientific">Moniliophthora roreri</name>
    <name type="common">Frosty pod rot fungus</name>
    <name type="synonym">Monilia roreri</name>
    <dbReference type="NCBI Taxonomy" id="221103"/>
    <lineage>
        <taxon>Eukaryota</taxon>
        <taxon>Fungi</taxon>
        <taxon>Dikarya</taxon>
        <taxon>Basidiomycota</taxon>
        <taxon>Agaricomycotina</taxon>
        <taxon>Agaricomycetes</taxon>
        <taxon>Agaricomycetidae</taxon>
        <taxon>Agaricales</taxon>
        <taxon>Marasmiineae</taxon>
        <taxon>Marasmiaceae</taxon>
        <taxon>Moniliophthora</taxon>
    </lineage>
</organism>
<comment type="caution">
    <text evidence="1">The sequence shown here is derived from an EMBL/GenBank/DDBJ whole genome shotgun (WGS) entry which is preliminary data.</text>
</comment>
<dbReference type="Proteomes" id="UP000054988">
    <property type="component" value="Unassembled WGS sequence"/>
</dbReference>